<evidence type="ECO:0000256" key="3">
    <source>
        <dbReference type="ARBA" id="ARBA00022723"/>
    </source>
</evidence>
<evidence type="ECO:0000256" key="4">
    <source>
        <dbReference type="ARBA" id="ARBA00022833"/>
    </source>
</evidence>
<dbReference type="InterPro" id="IPR013785">
    <property type="entry name" value="Aldolase_TIM"/>
</dbReference>
<dbReference type="InterPro" id="IPR008567">
    <property type="entry name" value="BKACE"/>
</dbReference>
<protein>
    <submittedName>
        <fullName evidence="5">3-keto-5-aminohexanoate cleavage protein</fullName>
    </submittedName>
</protein>
<keyword evidence="3" id="KW-0479">Metal-binding</keyword>
<dbReference type="EMBL" id="JAUDJE010000016">
    <property type="protein sequence ID" value="MDM9560845.1"/>
    <property type="molecule type" value="Genomic_DNA"/>
</dbReference>
<name>A0ABT7W6N2_9BORD</name>
<keyword evidence="4" id="KW-0862">Zinc</keyword>
<dbReference type="RefSeq" id="WP_289786229.1">
    <property type="nucleotide sequence ID" value="NZ_JAUDJE010000016.1"/>
</dbReference>
<dbReference type="Gene3D" id="3.20.20.70">
    <property type="entry name" value="Aldolase class I"/>
    <property type="match status" value="1"/>
</dbReference>
<dbReference type="PANTHER" id="PTHR37418">
    <property type="entry name" value="3-KETO-5-AMINOHEXANOATE CLEAVAGE ENZYME-RELATED"/>
    <property type="match status" value="1"/>
</dbReference>
<sequence length="292" mass="30803">MSDPVILTCAVTGGDDVASKYPQLPITPRQIAQASVDAAQAGAAIVHIHVRDPQTGKPSMALEHYREVVERIRDSGSDVIINLTTGPGARYVPALDQTNGAAAGSNVRPPHERVRHVVELRPEICTLDMGSVNFGAGALVNTASQIQAIAAAIPSEVKIELEIFDTGHLALARKMIEDGAIAADSIFQFALGIPWGAPATTETMLLLSNAIGRKAIWAAFGIGRHEFPMVAQSLLLGGQIRVGLEDNFYLDKGVQARSNAELVEKAAGIAAALGRRLATPAQARQMLGLAAR</sequence>
<dbReference type="Pfam" id="PF05853">
    <property type="entry name" value="BKACE"/>
    <property type="match status" value="1"/>
</dbReference>
<dbReference type="PANTHER" id="PTHR37418:SF2">
    <property type="entry name" value="3-KETO-5-AMINOHEXANOATE CLEAVAGE ENZYME"/>
    <property type="match status" value="1"/>
</dbReference>
<dbReference type="Proteomes" id="UP001175604">
    <property type="component" value="Unassembled WGS sequence"/>
</dbReference>
<evidence type="ECO:0000313" key="6">
    <source>
        <dbReference type="Proteomes" id="UP001175604"/>
    </source>
</evidence>
<comment type="cofactor">
    <cofactor evidence="1">
        <name>Zn(2+)</name>
        <dbReference type="ChEBI" id="CHEBI:29105"/>
    </cofactor>
</comment>
<organism evidence="5 6">
    <name type="scientific">Bordetella petrii</name>
    <dbReference type="NCBI Taxonomy" id="94624"/>
    <lineage>
        <taxon>Bacteria</taxon>
        <taxon>Pseudomonadati</taxon>
        <taxon>Pseudomonadota</taxon>
        <taxon>Betaproteobacteria</taxon>
        <taxon>Burkholderiales</taxon>
        <taxon>Alcaligenaceae</taxon>
        <taxon>Bordetella</taxon>
    </lineage>
</organism>
<comment type="caution">
    <text evidence="5">The sequence shown here is derived from an EMBL/GenBank/DDBJ whole genome shotgun (WGS) entry which is preliminary data.</text>
</comment>
<reference evidence="5" key="1">
    <citation type="submission" date="2023-06" db="EMBL/GenBank/DDBJ databases">
        <title>full genome analysis of Phenantherene degrader P3.</title>
        <authorList>
            <person name="Akbar A."/>
            <person name="Rahmeh R."/>
            <person name="Kishk M."/>
        </authorList>
    </citation>
    <scope>NUCLEOTIDE SEQUENCE</scope>
    <source>
        <strain evidence="5">P3</strain>
    </source>
</reference>
<keyword evidence="2" id="KW-0808">Transferase</keyword>
<gene>
    <name evidence="5" type="ORF">QUC21_17545</name>
</gene>
<accession>A0ABT7W6N2</accession>
<evidence type="ECO:0000256" key="2">
    <source>
        <dbReference type="ARBA" id="ARBA00022679"/>
    </source>
</evidence>
<keyword evidence="6" id="KW-1185">Reference proteome</keyword>
<proteinExistence type="predicted"/>
<evidence type="ECO:0000313" key="5">
    <source>
        <dbReference type="EMBL" id="MDM9560845.1"/>
    </source>
</evidence>
<evidence type="ECO:0000256" key="1">
    <source>
        <dbReference type="ARBA" id="ARBA00001947"/>
    </source>
</evidence>